<sequence length="277" mass="31045">MIRFVGILSGLLVISNFMASVEAAEVRFYAVQENLDDSANTSMISSILNLVTMGRQQKVDQMLLGKTTPESKLQAPYQCQTLHKSFKKYKREFNSDQSMADETWHSVTSTAYLKMLTPRGAARVPLGIKADITKDMIGCDWANNPKFKFSTGGETETQMAVMERQATDEKGHLIPSRLAGPAKWYNLAPQAPRVRTAVASSTPGWTEVEASLRKWMAEEGGKVEMLVMPLYRDLKVSRSFKDLPEGSRRPSGFAFCYRLFDKMGVLRAEHVDTLNND</sequence>
<reference evidence="3" key="1">
    <citation type="journal article" date="2014" name="PLoS ONE">
        <title>Transcriptome-Based Identification of ABC Transporters in the Western Tarnished Plant Bug Lygus hesperus.</title>
        <authorList>
            <person name="Hull J.J."/>
            <person name="Chaney K."/>
            <person name="Geib S.M."/>
            <person name="Fabrick J.A."/>
            <person name="Brent C.S."/>
            <person name="Walsh D."/>
            <person name="Lavine L.C."/>
        </authorList>
    </citation>
    <scope>NUCLEOTIDE SEQUENCE</scope>
</reference>
<dbReference type="GO" id="GO:0046872">
    <property type="term" value="F:metal ion binding"/>
    <property type="evidence" value="ECO:0007669"/>
    <property type="project" value="InterPro"/>
</dbReference>
<accession>A0A0A9W2V1</accession>
<feature type="signal peptide" evidence="1">
    <location>
        <begin position="1"/>
        <end position="23"/>
    </location>
</feature>
<evidence type="ECO:0000313" key="3">
    <source>
        <dbReference type="EMBL" id="JAG01751.1"/>
    </source>
</evidence>
<reference evidence="3" key="2">
    <citation type="submission" date="2014-07" db="EMBL/GenBank/DDBJ databases">
        <authorList>
            <person name="Hull J."/>
        </authorList>
    </citation>
    <scope>NUCLEOTIDE SEQUENCE</scope>
</reference>
<name>A0A0A9W2V1_LYGHE</name>
<evidence type="ECO:0000256" key="1">
    <source>
        <dbReference type="SAM" id="SignalP"/>
    </source>
</evidence>
<dbReference type="AlphaFoldDB" id="A0A0A9W2V1"/>
<feature type="domain" description="DNA/RNA non-specific endonuclease/pyrophosphatase/phosphodiesterase" evidence="2">
    <location>
        <begin position="122"/>
        <end position="233"/>
    </location>
</feature>
<organism evidence="3">
    <name type="scientific">Lygus hesperus</name>
    <name type="common">Western plant bug</name>
    <dbReference type="NCBI Taxonomy" id="30085"/>
    <lineage>
        <taxon>Eukaryota</taxon>
        <taxon>Metazoa</taxon>
        <taxon>Ecdysozoa</taxon>
        <taxon>Arthropoda</taxon>
        <taxon>Hexapoda</taxon>
        <taxon>Insecta</taxon>
        <taxon>Pterygota</taxon>
        <taxon>Neoptera</taxon>
        <taxon>Paraneoptera</taxon>
        <taxon>Hemiptera</taxon>
        <taxon>Heteroptera</taxon>
        <taxon>Panheteroptera</taxon>
        <taxon>Cimicomorpha</taxon>
        <taxon>Miridae</taxon>
        <taxon>Mirini</taxon>
        <taxon>Lygus</taxon>
    </lineage>
</organism>
<dbReference type="InterPro" id="IPR001604">
    <property type="entry name" value="Endo_G_ENPP1-like_dom"/>
</dbReference>
<protein>
    <submittedName>
        <fullName evidence="3">Tyrosine recombinase XerC</fullName>
    </submittedName>
</protein>
<feature type="chain" id="PRO_5002050350" evidence="1">
    <location>
        <begin position="24"/>
        <end position="277"/>
    </location>
</feature>
<dbReference type="InterPro" id="IPR044929">
    <property type="entry name" value="DNA/RNA_non-sp_Endonuclease_sf"/>
</dbReference>
<dbReference type="Pfam" id="PF01223">
    <property type="entry name" value="Endonuclease_NS"/>
    <property type="match status" value="1"/>
</dbReference>
<dbReference type="Gene3D" id="3.40.570.10">
    <property type="entry name" value="Extracellular Endonuclease, subunit A"/>
    <property type="match status" value="1"/>
</dbReference>
<dbReference type="EMBL" id="GBHO01041853">
    <property type="protein sequence ID" value="JAG01751.1"/>
    <property type="molecule type" value="Transcribed_RNA"/>
</dbReference>
<proteinExistence type="predicted"/>
<keyword evidence="1" id="KW-0732">Signal</keyword>
<dbReference type="GO" id="GO:0016787">
    <property type="term" value="F:hydrolase activity"/>
    <property type="evidence" value="ECO:0007669"/>
    <property type="project" value="InterPro"/>
</dbReference>
<evidence type="ECO:0000259" key="2">
    <source>
        <dbReference type="Pfam" id="PF01223"/>
    </source>
</evidence>
<gene>
    <name evidence="3" type="primary">xerC_6</name>
    <name evidence="3" type="ORF">CM83_73387</name>
</gene>
<dbReference type="GO" id="GO:0003676">
    <property type="term" value="F:nucleic acid binding"/>
    <property type="evidence" value="ECO:0007669"/>
    <property type="project" value="InterPro"/>
</dbReference>